<accession>A0A7X1CR26</accession>
<evidence type="ECO:0000313" key="1">
    <source>
        <dbReference type="EMBL" id="MBC1937646.1"/>
    </source>
</evidence>
<name>A0A7X1CR26_9LIST</name>
<dbReference type="AlphaFoldDB" id="A0A7X1CR26"/>
<gene>
    <name evidence="1" type="ORF">HCA69_14855</name>
</gene>
<comment type="caution">
    <text evidence="1">The sequence shown here is derived from an EMBL/GenBank/DDBJ whole genome shotgun (WGS) entry which is preliminary data.</text>
</comment>
<dbReference type="Proteomes" id="UP000535908">
    <property type="component" value="Unassembled WGS sequence"/>
</dbReference>
<organism evidence="1 2">
    <name type="scientific">Listeria grandensis</name>
    <dbReference type="NCBI Taxonomy" id="1494963"/>
    <lineage>
        <taxon>Bacteria</taxon>
        <taxon>Bacillati</taxon>
        <taxon>Bacillota</taxon>
        <taxon>Bacilli</taxon>
        <taxon>Bacillales</taxon>
        <taxon>Listeriaceae</taxon>
        <taxon>Listeria</taxon>
    </lineage>
</organism>
<dbReference type="RefSeq" id="WP_185527524.1">
    <property type="nucleotide sequence ID" value="NZ_JAARWN010000021.1"/>
</dbReference>
<dbReference type="Gene3D" id="2.60.40.10">
    <property type="entry name" value="Immunoglobulins"/>
    <property type="match status" value="1"/>
</dbReference>
<dbReference type="EMBL" id="JAARWN010000021">
    <property type="protein sequence ID" value="MBC1937646.1"/>
    <property type="molecule type" value="Genomic_DNA"/>
</dbReference>
<dbReference type="InterPro" id="IPR013783">
    <property type="entry name" value="Ig-like_fold"/>
</dbReference>
<evidence type="ECO:0008006" key="3">
    <source>
        <dbReference type="Google" id="ProtNLM"/>
    </source>
</evidence>
<sequence>MKTILAVTLAIGATLGILWGIINQNPQQVSAQQNVNDTLIITRSRAPIEGLATPQAEVIISDMKGNTTSSLADTTGKFSVDYPASFVENGSTLTIQQKINGLTGPAHTFRIGWEINILACTATEMVVAGKANTDTQIRLKNGSILSQGKTDDLGRHTANISHVPVGSELTIIQMYGGLELHKTYTLPPVPPKFTVTESTLTEIKGIGLPRGLISLHPDGSSFLINPDGTFFIDYRIYWEPWEPPTLGSKLYFYQEYAGRSGPVQEVLVGWSQRVAPMTEASSSL</sequence>
<feature type="non-terminal residue" evidence="1">
    <location>
        <position position="284"/>
    </location>
</feature>
<proteinExistence type="predicted"/>
<reference evidence="1 2" key="1">
    <citation type="submission" date="2020-03" db="EMBL/GenBank/DDBJ databases">
        <title>Soil Listeria distribution.</title>
        <authorList>
            <person name="Liao J."/>
            <person name="Wiedmann M."/>
        </authorList>
    </citation>
    <scope>NUCLEOTIDE SEQUENCE [LARGE SCALE GENOMIC DNA]</scope>
    <source>
        <strain evidence="1 2">FSL L7-0741</strain>
    </source>
</reference>
<evidence type="ECO:0000313" key="2">
    <source>
        <dbReference type="Proteomes" id="UP000535908"/>
    </source>
</evidence>
<protein>
    <recommendedName>
        <fullName evidence="3">Bacterial Ig domain-containing protein</fullName>
    </recommendedName>
</protein>